<evidence type="ECO:0000259" key="3">
    <source>
        <dbReference type="Pfam" id="PF07670"/>
    </source>
</evidence>
<dbReference type="InterPro" id="IPR011642">
    <property type="entry name" value="Gate_dom"/>
</dbReference>
<dbReference type="GO" id="GO:0005525">
    <property type="term" value="F:GTP binding"/>
    <property type="evidence" value="ECO:0007669"/>
    <property type="project" value="InterPro"/>
</dbReference>
<feature type="transmembrane region" description="Helical" evidence="1">
    <location>
        <begin position="382"/>
        <end position="401"/>
    </location>
</feature>
<sequence length="600" mass="64383">MLSGYCSHTPVVTHLGRQRSREAGRHFVHMREPPMDSNTTTLPKRVDALVTATVIGKEGAGKTQLCASLSGGKRPASNYLGATVEVEKYSTGELALLDTPGILLRSDTETTRLALAQLVGDPVVLIVVAADRLTTDLNDLLPLVAGKRGGIVVTWFDQVANQEKARERLHHLEKEIGVPVHAIDARRLPQERRRELLASLREPLRFQKQSLEEPFALDLAQRTRPSSRSKGSIATSLRLLAGVLLLLLPALATIFLANTIAGWLDPAVSSWITPVIDSINGSPLVPNIVKAPLSGEFGLLPMGPFLLVWAFPTVLLYALILGAYKASGLIEAINQYLEPICRPIGLTGRDVVRVMMGLGCNVPAVIATRACSRCTRQPTIQAIAFGAACSYQLPASLSVFVAAGSPWLALVFLGYLAFSTFTYLWLTKPRAAPSDLTIINVGPSVHLCWPSPQAIGWEARSTIRQFVTQAMPVFFVICVAAAYLASSGVLAMVSRWLEPAMALVRLPAEAALPVIMASIRKDGIFLLTDSVATNQMTPLQALVGVFLAGSLLPCIVTVMTIARETNWSACARLLCRQAAAAVGFTLILAWGGALLVAALG</sequence>
<keyword evidence="5" id="KW-1185">Reference proteome</keyword>
<dbReference type="Gene3D" id="3.40.50.300">
    <property type="entry name" value="P-loop containing nucleotide triphosphate hydrolases"/>
    <property type="match status" value="1"/>
</dbReference>
<dbReference type="InterPro" id="IPR050860">
    <property type="entry name" value="FeoB_GTPase"/>
</dbReference>
<gene>
    <name evidence="4" type="ORF">Pan216_51900</name>
</gene>
<organism evidence="4 5">
    <name type="scientific">Kolteria novifilia</name>
    <dbReference type="NCBI Taxonomy" id="2527975"/>
    <lineage>
        <taxon>Bacteria</taxon>
        <taxon>Pseudomonadati</taxon>
        <taxon>Planctomycetota</taxon>
        <taxon>Planctomycetia</taxon>
        <taxon>Kolteriales</taxon>
        <taxon>Kolteriaceae</taxon>
        <taxon>Kolteria</taxon>
    </lineage>
</organism>
<reference evidence="4 5" key="1">
    <citation type="submission" date="2019-02" db="EMBL/GenBank/DDBJ databases">
        <title>Deep-cultivation of Planctomycetes and their phenomic and genomic characterization uncovers novel biology.</title>
        <authorList>
            <person name="Wiegand S."/>
            <person name="Jogler M."/>
            <person name="Boedeker C."/>
            <person name="Pinto D."/>
            <person name="Vollmers J."/>
            <person name="Rivas-Marin E."/>
            <person name="Kohn T."/>
            <person name="Peeters S.H."/>
            <person name="Heuer A."/>
            <person name="Rast P."/>
            <person name="Oberbeckmann S."/>
            <person name="Bunk B."/>
            <person name="Jeske O."/>
            <person name="Meyerdierks A."/>
            <person name="Storesund J.E."/>
            <person name="Kallscheuer N."/>
            <person name="Luecker S."/>
            <person name="Lage O.M."/>
            <person name="Pohl T."/>
            <person name="Merkel B.J."/>
            <person name="Hornburger P."/>
            <person name="Mueller R.-W."/>
            <person name="Bruemmer F."/>
            <person name="Labrenz M."/>
            <person name="Spormann A.M."/>
            <person name="Op den Camp H."/>
            <person name="Overmann J."/>
            <person name="Amann R."/>
            <person name="Jetten M.S.M."/>
            <person name="Mascher T."/>
            <person name="Medema M.H."/>
            <person name="Devos D.P."/>
            <person name="Kaster A.-K."/>
            <person name="Ovreas L."/>
            <person name="Rohde M."/>
            <person name="Galperin M.Y."/>
            <person name="Jogler C."/>
        </authorList>
    </citation>
    <scope>NUCLEOTIDE SEQUENCE [LARGE SCALE GENOMIC DNA]</scope>
    <source>
        <strain evidence="4 5">Pan216</strain>
    </source>
</reference>
<keyword evidence="1" id="KW-0472">Membrane</keyword>
<dbReference type="InterPro" id="IPR030389">
    <property type="entry name" value="G_FEOB_dom"/>
</dbReference>
<dbReference type="AlphaFoldDB" id="A0A518BBD4"/>
<dbReference type="InterPro" id="IPR027417">
    <property type="entry name" value="P-loop_NTPase"/>
</dbReference>
<dbReference type="SUPFAM" id="SSF52540">
    <property type="entry name" value="P-loop containing nucleoside triphosphate hydrolases"/>
    <property type="match status" value="1"/>
</dbReference>
<feature type="transmembrane region" description="Helical" evidence="1">
    <location>
        <begin position="473"/>
        <end position="497"/>
    </location>
</feature>
<name>A0A518BBD4_9BACT</name>
<keyword evidence="1" id="KW-1133">Transmembrane helix</keyword>
<evidence type="ECO:0000259" key="2">
    <source>
        <dbReference type="Pfam" id="PF02421"/>
    </source>
</evidence>
<dbReference type="PANTHER" id="PTHR43185:SF1">
    <property type="entry name" value="FE(2+) TRANSPORTER FEOB"/>
    <property type="match status" value="1"/>
</dbReference>
<feature type="domain" description="Nucleoside transporter/FeoB GTPase Gate" evidence="3">
    <location>
        <begin position="308"/>
        <end position="397"/>
    </location>
</feature>
<dbReference type="PANTHER" id="PTHR43185">
    <property type="entry name" value="FERROUS IRON TRANSPORT PROTEIN B"/>
    <property type="match status" value="1"/>
</dbReference>
<feature type="transmembrane region" description="Helical" evidence="1">
    <location>
        <begin position="574"/>
        <end position="599"/>
    </location>
</feature>
<dbReference type="Pfam" id="PF07670">
    <property type="entry name" value="Gate"/>
    <property type="match status" value="2"/>
</dbReference>
<dbReference type="KEGG" id="knv:Pan216_51900"/>
<proteinExistence type="predicted"/>
<evidence type="ECO:0000313" key="4">
    <source>
        <dbReference type="EMBL" id="QDU64301.1"/>
    </source>
</evidence>
<dbReference type="EMBL" id="CP036279">
    <property type="protein sequence ID" value="QDU64301.1"/>
    <property type="molecule type" value="Genomic_DNA"/>
</dbReference>
<accession>A0A518BBD4</accession>
<feature type="transmembrane region" description="Helical" evidence="1">
    <location>
        <begin position="539"/>
        <end position="562"/>
    </location>
</feature>
<dbReference type="GO" id="GO:0005886">
    <property type="term" value="C:plasma membrane"/>
    <property type="evidence" value="ECO:0007669"/>
    <property type="project" value="TreeGrafter"/>
</dbReference>
<dbReference type="Proteomes" id="UP000317093">
    <property type="component" value="Chromosome"/>
</dbReference>
<feature type="transmembrane region" description="Helical" evidence="1">
    <location>
        <begin position="407"/>
        <end position="426"/>
    </location>
</feature>
<dbReference type="GO" id="GO:0015093">
    <property type="term" value="F:ferrous iron transmembrane transporter activity"/>
    <property type="evidence" value="ECO:0007669"/>
    <property type="project" value="TreeGrafter"/>
</dbReference>
<keyword evidence="1" id="KW-0812">Transmembrane</keyword>
<evidence type="ECO:0000256" key="1">
    <source>
        <dbReference type="SAM" id="Phobius"/>
    </source>
</evidence>
<feature type="domain" description="FeoB-type G" evidence="2">
    <location>
        <begin position="51"/>
        <end position="187"/>
    </location>
</feature>
<protein>
    <submittedName>
        <fullName evidence="4">Ferrous iron transport protein B</fullName>
    </submittedName>
</protein>
<feature type="transmembrane region" description="Helical" evidence="1">
    <location>
        <begin position="237"/>
        <end position="264"/>
    </location>
</feature>
<feature type="domain" description="Nucleoside transporter/FeoB GTPase Gate" evidence="3">
    <location>
        <begin position="468"/>
        <end position="566"/>
    </location>
</feature>
<dbReference type="Pfam" id="PF02421">
    <property type="entry name" value="FeoB_N"/>
    <property type="match status" value="1"/>
</dbReference>
<feature type="transmembrane region" description="Helical" evidence="1">
    <location>
        <begin position="302"/>
        <end position="324"/>
    </location>
</feature>
<evidence type="ECO:0000313" key="5">
    <source>
        <dbReference type="Proteomes" id="UP000317093"/>
    </source>
</evidence>